<evidence type="ECO:0000313" key="2">
    <source>
        <dbReference type="EMBL" id="GIM84312.1"/>
    </source>
</evidence>
<comment type="caution">
    <text evidence="2">The sequence shown here is derived from an EMBL/GenBank/DDBJ whole genome shotgun (WGS) entry which is preliminary data.</text>
</comment>
<proteinExistence type="predicted"/>
<sequence length="185" mass="19893">MSVQTRAFVTAAREVAHDLLASMGNRWLHTAGVADRAGELADSLGLDHDTLVASAWLHDIGYAARIKVTGFHPLDGADHLAGRGWPLSVAAQVAHHSGARFVAAARGLGEHLAAYPYEDSLLFDTLTYADQTVGPTGLRVTPAARHEEMLLRHGPDSVNAKVDHLRGPYLLEAATRVESLLRVTH</sequence>
<evidence type="ECO:0000259" key="1">
    <source>
        <dbReference type="Pfam" id="PF01966"/>
    </source>
</evidence>
<evidence type="ECO:0000313" key="3">
    <source>
        <dbReference type="Proteomes" id="UP000680865"/>
    </source>
</evidence>
<dbReference type="InterPro" id="IPR003607">
    <property type="entry name" value="HD/PDEase_dom"/>
</dbReference>
<dbReference type="Proteomes" id="UP000680865">
    <property type="component" value="Unassembled WGS sequence"/>
</dbReference>
<protein>
    <submittedName>
        <fullName evidence="2">Metal-dependent phosphohydrolase, HD subdomain protein</fullName>
    </submittedName>
</protein>
<dbReference type="CDD" id="cd00077">
    <property type="entry name" value="HDc"/>
    <property type="match status" value="1"/>
</dbReference>
<reference evidence="2" key="1">
    <citation type="submission" date="2021-03" db="EMBL/GenBank/DDBJ databases">
        <title>Whole genome shotgun sequence of Actinoplanes consettensis NBRC 14913.</title>
        <authorList>
            <person name="Komaki H."/>
            <person name="Tamura T."/>
        </authorList>
    </citation>
    <scope>NUCLEOTIDE SEQUENCE</scope>
    <source>
        <strain evidence="2">NBRC 14913</strain>
    </source>
</reference>
<keyword evidence="3" id="KW-1185">Reference proteome</keyword>
<dbReference type="InterPro" id="IPR006674">
    <property type="entry name" value="HD_domain"/>
</dbReference>
<dbReference type="NCBIfam" id="TIGR00277">
    <property type="entry name" value="HDIG"/>
    <property type="match status" value="1"/>
</dbReference>
<dbReference type="RefSeq" id="WP_213003390.1">
    <property type="nucleotide sequence ID" value="NZ_BAAATW010000012.1"/>
</dbReference>
<dbReference type="InterPro" id="IPR006675">
    <property type="entry name" value="HDIG_dom"/>
</dbReference>
<dbReference type="SUPFAM" id="SSF109604">
    <property type="entry name" value="HD-domain/PDEase-like"/>
    <property type="match status" value="1"/>
</dbReference>
<dbReference type="AlphaFoldDB" id="A0A919W6R5"/>
<dbReference type="Pfam" id="PF01966">
    <property type="entry name" value="HD"/>
    <property type="match status" value="1"/>
</dbReference>
<feature type="domain" description="HD" evidence="1">
    <location>
        <begin position="28"/>
        <end position="101"/>
    </location>
</feature>
<name>A0A919W6R5_9ACTN</name>
<gene>
    <name evidence="2" type="ORF">Aco04nite_90840</name>
</gene>
<dbReference type="EMBL" id="BOQP01000063">
    <property type="protein sequence ID" value="GIM84312.1"/>
    <property type="molecule type" value="Genomic_DNA"/>
</dbReference>
<accession>A0A919W6R5</accession>
<organism evidence="2 3">
    <name type="scientific">Winogradskya consettensis</name>
    <dbReference type="NCBI Taxonomy" id="113560"/>
    <lineage>
        <taxon>Bacteria</taxon>
        <taxon>Bacillati</taxon>
        <taxon>Actinomycetota</taxon>
        <taxon>Actinomycetes</taxon>
        <taxon>Micromonosporales</taxon>
        <taxon>Micromonosporaceae</taxon>
        <taxon>Winogradskya</taxon>
    </lineage>
</organism>
<dbReference type="Gene3D" id="1.10.3210.10">
    <property type="entry name" value="Hypothetical protein af1432"/>
    <property type="match status" value="1"/>
</dbReference>